<comment type="caution">
    <text evidence="3">The sequence shown here is derived from an EMBL/GenBank/DDBJ whole genome shotgun (WGS) entry which is preliminary data.</text>
</comment>
<evidence type="ECO:0000313" key="3">
    <source>
        <dbReference type="EMBL" id="MFD1246176.1"/>
    </source>
</evidence>
<accession>A0ABW3VTZ2</accession>
<proteinExistence type="predicted"/>
<dbReference type="EMBL" id="JBHTLX010000001">
    <property type="protein sequence ID" value="MFD1246176.1"/>
    <property type="molecule type" value="Genomic_DNA"/>
</dbReference>
<evidence type="ECO:0000256" key="2">
    <source>
        <dbReference type="SAM" id="SignalP"/>
    </source>
</evidence>
<name>A0ABW3VTZ2_9ACTN</name>
<protein>
    <recommendedName>
        <fullName evidence="5">Lipoprotein</fullName>
    </recommendedName>
</protein>
<dbReference type="RefSeq" id="WP_367920189.1">
    <property type="nucleotide sequence ID" value="NZ_BAABAC010000026.1"/>
</dbReference>
<keyword evidence="2" id="KW-0732">Signal</keyword>
<gene>
    <name evidence="3" type="ORF">ACFQ3F_00105</name>
</gene>
<organism evidence="3 4">
    <name type="scientific">Nocardioides ginsengisoli</name>
    <dbReference type="NCBI Taxonomy" id="363868"/>
    <lineage>
        <taxon>Bacteria</taxon>
        <taxon>Bacillati</taxon>
        <taxon>Actinomycetota</taxon>
        <taxon>Actinomycetes</taxon>
        <taxon>Propionibacteriales</taxon>
        <taxon>Nocardioidaceae</taxon>
        <taxon>Nocardioides</taxon>
    </lineage>
</organism>
<keyword evidence="4" id="KW-1185">Reference proteome</keyword>
<evidence type="ECO:0000313" key="4">
    <source>
        <dbReference type="Proteomes" id="UP001597229"/>
    </source>
</evidence>
<reference evidence="4" key="1">
    <citation type="journal article" date="2019" name="Int. J. Syst. Evol. Microbiol.">
        <title>The Global Catalogue of Microorganisms (GCM) 10K type strain sequencing project: providing services to taxonomists for standard genome sequencing and annotation.</title>
        <authorList>
            <consortium name="The Broad Institute Genomics Platform"/>
            <consortium name="The Broad Institute Genome Sequencing Center for Infectious Disease"/>
            <person name="Wu L."/>
            <person name="Ma J."/>
        </authorList>
    </citation>
    <scope>NUCLEOTIDE SEQUENCE [LARGE SCALE GENOMIC DNA]</scope>
    <source>
        <strain evidence="4">CCUG 52478</strain>
    </source>
</reference>
<dbReference type="PROSITE" id="PS51257">
    <property type="entry name" value="PROKAR_LIPOPROTEIN"/>
    <property type="match status" value="1"/>
</dbReference>
<feature type="compositionally biased region" description="Basic and acidic residues" evidence="1">
    <location>
        <begin position="22"/>
        <end position="39"/>
    </location>
</feature>
<feature type="region of interest" description="Disordered" evidence="1">
    <location>
        <begin position="20"/>
        <end position="54"/>
    </location>
</feature>
<evidence type="ECO:0008006" key="5">
    <source>
        <dbReference type="Google" id="ProtNLM"/>
    </source>
</evidence>
<dbReference type="Proteomes" id="UP001597229">
    <property type="component" value="Unassembled WGS sequence"/>
</dbReference>
<evidence type="ECO:0000256" key="1">
    <source>
        <dbReference type="SAM" id="MobiDB-lite"/>
    </source>
</evidence>
<feature type="chain" id="PRO_5045339692" description="Lipoprotein" evidence="2">
    <location>
        <begin position="19"/>
        <end position="150"/>
    </location>
</feature>
<sequence length="150" mass="15544">MRRSLGPALALLLAAALAGCGSDRDRPDRDRPDAGRDESTALDGDGFTQPGLPDDASVRAFCTAITAAEDAVDTARPRSDDDWLTVVGALDHLYDVGVPSGLPGAAKDEIDVLDRLVRQSNSVAELRAATRAAGASTPALDGYVDAHCAD</sequence>
<feature type="signal peptide" evidence="2">
    <location>
        <begin position="1"/>
        <end position="18"/>
    </location>
</feature>